<dbReference type="Pfam" id="PF05592">
    <property type="entry name" value="Bac_rhamnosid"/>
    <property type="match status" value="1"/>
</dbReference>
<dbReference type="InterPro" id="IPR013737">
    <property type="entry name" value="Bac_rhamnosid_N"/>
</dbReference>
<dbReference type="InterPro" id="IPR035396">
    <property type="entry name" value="Bac_rhamnosid6H"/>
</dbReference>
<evidence type="ECO:0000256" key="1">
    <source>
        <dbReference type="ARBA" id="ARBA00001445"/>
    </source>
</evidence>
<dbReference type="GO" id="GO:0030596">
    <property type="term" value="F:alpha-L-rhamnosidase activity"/>
    <property type="evidence" value="ECO:0007669"/>
    <property type="project" value="UniProtKB-EC"/>
</dbReference>
<dbReference type="Gene3D" id="2.60.120.260">
    <property type="entry name" value="Galactose-binding domain-like"/>
    <property type="match status" value="2"/>
</dbReference>
<dbReference type="InterPro" id="IPR008928">
    <property type="entry name" value="6-hairpin_glycosidase_sf"/>
</dbReference>
<sequence>MLRIDRVKVERSRDGLGLGTGRPRLCWRVETDIRDWRQAAYEVELYDGSGQLVGSTGRVESGESVWVAWPFEALGSRQRAGVRVRVWGEDGSESDWSDLQWLEVGLLARDDWQGAFITPDWEEDTSVANPCPYLRKTFSLPGGVRRARLYVTGLGVYEVELNGQRVGDHVLSPGWTSYRHRLLYETFDVTGLLREGDNCLGAILGDGWYRGRLGFGGGRRNLYGERLALLAQLEVELEDGSRQVVVTDGSWRAHRGPILESGIYDGEVYDARLEMPGWSTPEYDDSEWAGTRELGWPTESLEPLEVPARRTQEVAPREILRSFSGKTIVDFGQNLVGRVRLRVSGPRGQRVRLRHAEVLEGGELCTRTLRTARATDEYVLRGDGEEEWEPRFTFHGFRYVEVEGWPGELRAEDLVAVVCHSDMERIGWFGCSDPLVERLHENVVWSMRGNFLHIPTDCPQRDERLGWTGDIQVFSPAACFIYDASGFLTSWLRDVALDQDESGAVPFVVPNALGGQVIPAAAWGDAAVIVPWVLYQRYGDAGVLEAQWPSMRAWVDCIKTIAGPARLWNKGFQFGDWLDPAAPPDNPAAARTDPYIVASAYFARSAEIVGLSAQVLGMQDMAEEYLGLASEVREAFNREYVTPNGRVVSDAQTAYSLAIGFALLPTQEQRQHAGERLAELVRAEGYKIGTGFVGTPLICDALCATGHHDVAYRLLMSRECPSWLYPVTMGATTIWERWDSLRPDGSVNPGEMTSFNHYALGAVADWLHRVVGGLAPAEPGYRKLRIQPVPGGGLSYARARHVTPYGTAECSWRTEGGEIEVRVVVPPNTSAQVVLPGSGREVEVGSGEHVWRYAFEAHRYPPVTLDTPLKEILEDAEAWEVLTRHFPEVASMPPRRLERIGTIRDLAASVVAFNERVGRLERELQALSRERS</sequence>
<evidence type="ECO:0000259" key="6">
    <source>
        <dbReference type="Pfam" id="PF17389"/>
    </source>
</evidence>
<reference evidence="8" key="1">
    <citation type="submission" date="2003-12" db="EMBL/GenBank/DDBJ databases">
        <authorList>
            <person name="Birgisson H.O."/>
            <person name="Hreggvidsson G.O."/>
            <person name="Fridjonsson O.H."/>
            <person name="Kristjansson J.K."/>
            <person name="Mattiasson B."/>
        </authorList>
    </citation>
    <scope>NUCLEOTIDE SEQUENCE</scope>
    <source>
        <strain evidence="8">PRI-1686</strain>
    </source>
</reference>
<protein>
    <recommendedName>
        <fullName evidence="2">alpha-L-rhamnosidase</fullName>
        <ecNumber evidence="2">3.2.1.40</ecNumber>
    </recommendedName>
</protein>
<proteinExistence type="predicted"/>
<feature type="domain" description="Bacterial alpha-L-rhamnosidase N-terminal" evidence="5">
    <location>
        <begin position="144"/>
        <end position="311"/>
    </location>
</feature>
<dbReference type="PANTHER" id="PTHR33307:SF6">
    <property type="entry name" value="ALPHA-RHAMNOSIDASE (EUROFUNG)-RELATED"/>
    <property type="match status" value="1"/>
</dbReference>
<evidence type="ECO:0000256" key="2">
    <source>
        <dbReference type="ARBA" id="ARBA00012652"/>
    </source>
</evidence>
<reference evidence="8" key="2">
    <citation type="journal article" date="2004" name="Enzyme Microb. Technol.">
        <title>Two new thermostable alpha-L-rhamnosidases from a novel thermophilic bacterium.</title>
        <authorList>
            <person name="Birgisson H."/>
            <person name="Hreggvidsson G.O."/>
            <person name="Fridjonsson O.H."/>
            <person name="Mort A."/>
            <person name="Kristjansson J.K."/>
            <person name="Mattiasson B."/>
        </authorList>
    </citation>
    <scope>NUCLEOTIDE SEQUENCE</scope>
    <source>
        <strain evidence="8">PRI-1686</strain>
    </source>
</reference>
<dbReference type="InterPro" id="IPR016007">
    <property type="entry name" value="Alpha_rhamnosid"/>
</dbReference>
<dbReference type="SUPFAM" id="SSF48208">
    <property type="entry name" value="Six-hairpin glycosidases"/>
    <property type="match status" value="1"/>
</dbReference>
<evidence type="ECO:0000256" key="3">
    <source>
        <dbReference type="ARBA" id="ARBA00022801"/>
    </source>
</evidence>
<dbReference type="PIRSF" id="PIRSF010631">
    <property type="entry name" value="A-rhamnsds"/>
    <property type="match status" value="1"/>
</dbReference>
<dbReference type="CAZy" id="GH78">
    <property type="family name" value="Glycoside Hydrolase Family 78"/>
</dbReference>
<dbReference type="InterPro" id="IPR012341">
    <property type="entry name" value="6hp_glycosidase-like_sf"/>
</dbReference>
<dbReference type="InterPro" id="IPR008902">
    <property type="entry name" value="Rhamnosid_concanavalin"/>
</dbReference>
<name>Q6RCI9_9BACT</name>
<evidence type="ECO:0000313" key="8">
    <source>
        <dbReference type="EMBL" id="AAR96046.1"/>
    </source>
</evidence>
<dbReference type="SMR" id="Q6RCI9"/>
<feature type="domain" description="Alpha-L-rhamnosidase concanavalin-like" evidence="4">
    <location>
        <begin position="324"/>
        <end position="420"/>
    </location>
</feature>
<feature type="domain" description="Alpha-L-rhamnosidase six-hairpin glycosidase" evidence="6">
    <location>
        <begin position="425"/>
        <end position="771"/>
    </location>
</feature>
<dbReference type="GO" id="GO:0005975">
    <property type="term" value="P:carbohydrate metabolic process"/>
    <property type="evidence" value="ECO:0007669"/>
    <property type="project" value="InterPro"/>
</dbReference>
<dbReference type="EMBL" id="AY505013">
    <property type="protein sequence ID" value="AAR96046.1"/>
    <property type="molecule type" value="Genomic_DNA"/>
</dbReference>
<dbReference type="Pfam" id="PF17389">
    <property type="entry name" value="Bac_rhamnosid6H"/>
    <property type="match status" value="1"/>
</dbReference>
<dbReference type="InterPro" id="IPR035398">
    <property type="entry name" value="Bac_rhamnosid_C"/>
</dbReference>
<accession>Q6RCI9</accession>
<evidence type="ECO:0000259" key="7">
    <source>
        <dbReference type="Pfam" id="PF17390"/>
    </source>
</evidence>
<dbReference type="Gene3D" id="2.60.420.10">
    <property type="entry name" value="Maltose phosphorylase, domain 3"/>
    <property type="match status" value="1"/>
</dbReference>
<dbReference type="SUPFAM" id="SSF49785">
    <property type="entry name" value="Galactose-binding domain-like"/>
    <property type="match status" value="1"/>
</dbReference>
<dbReference type="AlphaFoldDB" id="Q6RCI9"/>
<dbReference type="Pfam" id="PF25788">
    <property type="entry name" value="Ig_Rha78A_N"/>
    <property type="match status" value="1"/>
</dbReference>
<dbReference type="Pfam" id="PF17390">
    <property type="entry name" value="Bac_rhamnosid_C"/>
    <property type="match status" value="1"/>
</dbReference>
<keyword evidence="3 8" id="KW-0378">Hydrolase</keyword>
<dbReference type="InterPro" id="IPR008979">
    <property type="entry name" value="Galactose-bd-like_sf"/>
</dbReference>
<gene>
    <name evidence="8" type="primary">rhmA</name>
</gene>
<evidence type="ECO:0000259" key="4">
    <source>
        <dbReference type="Pfam" id="PF05592"/>
    </source>
</evidence>
<dbReference type="PANTHER" id="PTHR33307">
    <property type="entry name" value="ALPHA-RHAMNOSIDASE (EUROFUNG)"/>
    <property type="match status" value="1"/>
</dbReference>
<evidence type="ECO:0000259" key="5">
    <source>
        <dbReference type="Pfam" id="PF08531"/>
    </source>
</evidence>
<keyword evidence="8" id="KW-0326">Glycosidase</keyword>
<comment type="catalytic activity">
    <reaction evidence="1">
        <text>Hydrolysis of terminal non-reducing alpha-L-rhamnose residues in alpha-L-rhamnosides.</text>
        <dbReference type="EC" id="3.2.1.40"/>
    </reaction>
</comment>
<dbReference type="Pfam" id="PF08531">
    <property type="entry name" value="Bac_rhamnosid_N"/>
    <property type="match status" value="1"/>
</dbReference>
<organism evidence="8">
    <name type="scientific">Thermomicrobia bacterium PRI-1686</name>
    <dbReference type="NCBI Taxonomy" id="260956"/>
    <lineage>
        <taxon>Bacteria</taxon>
        <taxon>Pseudomonadati</taxon>
        <taxon>Thermomicrobiota</taxon>
        <taxon>Thermomicrobia</taxon>
    </lineage>
</organism>
<feature type="domain" description="Alpha-L-rhamnosidase C-terminal" evidence="7">
    <location>
        <begin position="773"/>
        <end position="848"/>
    </location>
</feature>
<dbReference type="BRENDA" id="3.2.1.40">
    <property type="organism ID" value="8379"/>
</dbReference>
<dbReference type="Gene3D" id="2.60.40.10">
    <property type="entry name" value="Immunoglobulins"/>
    <property type="match status" value="1"/>
</dbReference>
<dbReference type="EC" id="3.2.1.40" evidence="2"/>
<dbReference type="InterPro" id="IPR013783">
    <property type="entry name" value="Ig-like_fold"/>
</dbReference>
<dbReference type="Gene3D" id="1.50.10.10">
    <property type="match status" value="1"/>
</dbReference>